<evidence type="ECO:0000313" key="2">
    <source>
        <dbReference type="EMBL" id="JAQ14813.1"/>
    </source>
</evidence>
<evidence type="ECO:0000256" key="1">
    <source>
        <dbReference type="SAM" id="MobiDB-lite"/>
    </source>
</evidence>
<sequence length="99" mass="11149">MNNITYNTPLAYKSNNTILPQVMTNKTAFSSNNSANINNNNSTNTGKPNMIGTDQSYINVNYVPSTNTLREHSEMDQRSPQVTTQAVLLQQKQQQQQQQ</sequence>
<protein>
    <submittedName>
        <fullName evidence="2">Uncharacterized protein</fullName>
    </submittedName>
</protein>
<gene>
    <name evidence="2" type="ORF">g.1012</name>
</gene>
<accession>A0A146M4Y4</accession>
<feature type="non-terminal residue" evidence="2">
    <location>
        <position position="99"/>
    </location>
</feature>
<proteinExistence type="predicted"/>
<name>A0A146M4Y4_LYGHE</name>
<dbReference type="AlphaFoldDB" id="A0A146M4Y4"/>
<feature type="compositionally biased region" description="Low complexity" evidence="1">
    <location>
        <begin position="81"/>
        <end position="99"/>
    </location>
</feature>
<reference evidence="2" key="1">
    <citation type="journal article" date="2016" name="Gigascience">
        <title>De novo construction of an expanded transcriptome assembly for the western tarnished plant bug, Lygus hesperus.</title>
        <authorList>
            <person name="Tassone E.E."/>
            <person name="Geib S.M."/>
            <person name="Hall B."/>
            <person name="Fabrick J.A."/>
            <person name="Brent C.S."/>
            <person name="Hull J.J."/>
        </authorList>
    </citation>
    <scope>NUCLEOTIDE SEQUENCE</scope>
</reference>
<dbReference type="EMBL" id="GDHC01003816">
    <property type="protein sequence ID" value="JAQ14813.1"/>
    <property type="molecule type" value="Transcribed_RNA"/>
</dbReference>
<feature type="region of interest" description="Disordered" evidence="1">
    <location>
        <begin position="68"/>
        <end position="99"/>
    </location>
</feature>
<organism evidence="2">
    <name type="scientific">Lygus hesperus</name>
    <name type="common">Western plant bug</name>
    <dbReference type="NCBI Taxonomy" id="30085"/>
    <lineage>
        <taxon>Eukaryota</taxon>
        <taxon>Metazoa</taxon>
        <taxon>Ecdysozoa</taxon>
        <taxon>Arthropoda</taxon>
        <taxon>Hexapoda</taxon>
        <taxon>Insecta</taxon>
        <taxon>Pterygota</taxon>
        <taxon>Neoptera</taxon>
        <taxon>Paraneoptera</taxon>
        <taxon>Hemiptera</taxon>
        <taxon>Heteroptera</taxon>
        <taxon>Panheteroptera</taxon>
        <taxon>Cimicomorpha</taxon>
        <taxon>Miridae</taxon>
        <taxon>Mirini</taxon>
        <taxon>Lygus</taxon>
    </lineage>
</organism>